<feature type="region of interest" description="Disordered" evidence="2">
    <location>
        <begin position="1"/>
        <end position="29"/>
    </location>
</feature>
<feature type="compositionally biased region" description="Low complexity" evidence="2">
    <location>
        <begin position="1093"/>
        <end position="1106"/>
    </location>
</feature>
<dbReference type="InterPro" id="IPR050426">
    <property type="entry name" value="Glycosyltransferase_28"/>
</dbReference>
<dbReference type="InterPro" id="IPR010610">
    <property type="entry name" value="EryCIII-like_C"/>
</dbReference>
<dbReference type="SUPFAM" id="SSF53756">
    <property type="entry name" value="UDP-Glycosyltransferase/glycogen phosphorylase"/>
    <property type="match status" value="1"/>
</dbReference>
<gene>
    <name evidence="5" type="ORF">N0V87_010627</name>
</gene>
<feature type="compositionally biased region" description="Polar residues" evidence="2">
    <location>
        <begin position="114"/>
        <end position="123"/>
    </location>
</feature>
<evidence type="ECO:0000259" key="4">
    <source>
        <dbReference type="Pfam" id="PF06722"/>
    </source>
</evidence>
<dbReference type="Proteomes" id="UP001140562">
    <property type="component" value="Unassembled WGS sequence"/>
</dbReference>
<dbReference type="Pfam" id="PF06722">
    <property type="entry name" value="EryCIII-like_C"/>
    <property type="match status" value="1"/>
</dbReference>
<feature type="region of interest" description="Disordered" evidence="2">
    <location>
        <begin position="1070"/>
        <end position="1253"/>
    </location>
</feature>
<feature type="region of interest" description="Disordered" evidence="2">
    <location>
        <begin position="65"/>
        <end position="174"/>
    </location>
</feature>
<dbReference type="FunFam" id="3.40.50.2000:FF:000009">
    <property type="entry name" value="Sterol 3-beta-glucosyltransferase UGT80A2"/>
    <property type="match status" value="1"/>
</dbReference>
<dbReference type="OrthoDB" id="5835829at2759"/>
<feature type="compositionally biased region" description="Polar residues" evidence="2">
    <location>
        <begin position="149"/>
        <end position="166"/>
    </location>
</feature>
<keyword evidence="1" id="KW-0808">Transferase</keyword>
<feature type="compositionally biased region" description="Basic and acidic residues" evidence="2">
    <location>
        <begin position="1217"/>
        <end position="1227"/>
    </location>
</feature>
<dbReference type="Pfam" id="PF03033">
    <property type="entry name" value="Glyco_transf_28"/>
    <property type="match status" value="1"/>
</dbReference>
<accession>A0A9W9BVS2</accession>
<dbReference type="InterPro" id="IPR004276">
    <property type="entry name" value="GlycoTrans_28_N"/>
</dbReference>
<evidence type="ECO:0000256" key="1">
    <source>
        <dbReference type="ARBA" id="ARBA00022679"/>
    </source>
</evidence>
<sequence>MATHTQEESTISPTGMVINEPTFPDIAGDAAAKKGSTTINFPTSVNTAPAHISEHDLMQPDTAAEVPPKTKAQELSAPRRLQERSATERPKPSTKHSLLRNLPAPRKERPAPVQRQTTITFDHSSSDSDSSEDEQHPAKSTSRDERVQRQMSQTNARSGRRSSTMNPFARFKVSNEHFQTRGSVKSDGRLKLSILEEDGGTGYIAKALGAIIPKHGKDDDQKTVQSYDARGGNTEKIAPDEDEMEHDPSRRLRLNIVIIIIGSRGDIQPFIRIGKILKEDYGHRVRIATHPAFKDFVQKDSGLEFFSVGGNPAELMAFMVKNPGLIPNIDTIKGGEIGRRRAQMYEMFQGMWRACINATDDETDHMNAKMMGDKAPFVADAIIANPPSFAPAHIAEKLGIPLHMMFTFPYTPTVQFPHPLANIKVSNVEPSYSNFMSYPLVEMMMWQGLGDLINRFRTQVLHLEDISTLWAPGQLYRLKVPYTYMWSPGIIPKPKDWGPEIDVTGFVFLDLASNFTPPDDLKKFLDEGEPPVYIGFGSIVVDDPDQFTKLIFEAVKIAGVRALVSKGWGGFGSNSDCPDNVFMLENTPHDWLFPRCKAVVHHGGAGTAAIGLKCAKPTMIVPFFGDQPFWGAMVSKAKAGAHECIPYKDLTAERLAEGIKQCLTEEAQKNVQKIADSIEAEGDGALNAVRSFHRSLPLHGEGSMRCDFLDNRAATWKIKNTNVKLSALAAEILVNKKKLKWNELRLIRHYEWNDFGGPGEPVTGLWGSIYTTLTDAALGVGSVPVEMGRSLKKREKLWEKKRQHEKKRQQKKETMARANAELEKEKKTSAEQHVAKKEEQQNGGRPKPEREESALSKLTEPEETLNAELAHEAAFGFRKTGHALARFPMNITLALTQGFHNAPRLYGDETVRRPPRVTGLHSGLRAGRDELVYGVTDGVTGIVTQPIRGAKERGVMGAVRGVGFGLGGFVLKDIAALLGPGAYLMKGLDAEYMKKYQPTTFIRRGRIAQGQLELQQLEHKTRVTHIREAEGKDVEPKENRDAVEDNVAIRWAALKQAIAEEKKHNRQGIIASLTGTSEKKAGTMVPRKNTSVKKPSNANNPKSKSATTPITNTEKEYKGRNSKDYDQIKKSFDSQHRRSATLNRSSTEPLARRSWDDSNASRPAKAERKEKPSSIHEEPEFEETHVLGNAHLKAGSESDEDEKRHDPVPSKPAADADPVHDPAEKETSCMLAPRESEVADSSSEQTKIGEETMDWVKMRQDAEQREGMRTAQPAQV</sequence>
<dbReference type="FunFam" id="3.40.50.2000:FF:000100">
    <property type="entry name" value="Glycosyltransferase family 1 protein"/>
    <property type="match status" value="1"/>
</dbReference>
<evidence type="ECO:0000313" key="5">
    <source>
        <dbReference type="EMBL" id="KAJ4329716.1"/>
    </source>
</evidence>
<dbReference type="AlphaFoldDB" id="A0A9W9BVS2"/>
<dbReference type="GO" id="GO:0016906">
    <property type="term" value="F:sterol 3-beta-glucosyltransferase activity"/>
    <property type="evidence" value="ECO:0007669"/>
    <property type="project" value="UniProtKB-ARBA"/>
</dbReference>
<protein>
    <submittedName>
        <fullName evidence="5">Uncharacterized protein</fullName>
    </submittedName>
</protein>
<feature type="region of interest" description="Disordered" evidence="2">
    <location>
        <begin position="794"/>
        <end position="861"/>
    </location>
</feature>
<reference evidence="5" key="1">
    <citation type="submission" date="2022-10" db="EMBL/GenBank/DDBJ databases">
        <title>Tapping the CABI collections for fungal endophytes: first genome assemblies for Collariella, Neodidymelliopsis, Ascochyta clinopodiicola, Didymella pomorum, Didymosphaeria variabile, Neocosmospora piperis and Neocucurbitaria cava.</title>
        <authorList>
            <person name="Hill R."/>
        </authorList>
    </citation>
    <scope>NUCLEOTIDE SEQUENCE</scope>
    <source>
        <strain evidence="5">IMI 360193</strain>
    </source>
</reference>
<dbReference type="InterPro" id="IPR002213">
    <property type="entry name" value="UDP_glucos_trans"/>
</dbReference>
<feature type="domain" description="Erythromycin biosynthesis protein CIII-like C-terminal" evidence="4">
    <location>
        <begin position="575"/>
        <end position="677"/>
    </location>
</feature>
<dbReference type="Gene3D" id="3.40.50.2000">
    <property type="entry name" value="Glycogen Phosphorylase B"/>
    <property type="match status" value="2"/>
</dbReference>
<dbReference type="GO" id="GO:0005975">
    <property type="term" value="P:carbohydrate metabolic process"/>
    <property type="evidence" value="ECO:0007669"/>
    <property type="project" value="InterPro"/>
</dbReference>
<feature type="compositionally biased region" description="Basic and acidic residues" evidence="2">
    <location>
        <begin position="1113"/>
        <end position="1136"/>
    </location>
</feature>
<evidence type="ECO:0000256" key="2">
    <source>
        <dbReference type="SAM" id="MobiDB-lite"/>
    </source>
</evidence>
<feature type="region of interest" description="Disordered" evidence="2">
    <location>
        <begin position="216"/>
        <end position="246"/>
    </location>
</feature>
<feature type="compositionally biased region" description="Basic and acidic residues" evidence="2">
    <location>
        <begin position="1164"/>
        <end position="1185"/>
    </location>
</feature>
<feature type="compositionally biased region" description="Basic and acidic residues" evidence="2">
    <location>
        <begin position="133"/>
        <end position="148"/>
    </location>
</feature>
<comment type="caution">
    <text evidence="5">The sequence shown here is derived from an EMBL/GenBank/DDBJ whole genome shotgun (WGS) entry which is preliminary data.</text>
</comment>
<feature type="compositionally biased region" description="Basic and acidic residues" evidence="2">
    <location>
        <begin position="811"/>
        <end position="854"/>
    </location>
</feature>
<dbReference type="PANTHER" id="PTHR48050:SF5">
    <property type="entry name" value="UDP-GLUCOSE,STEROL TRANSFERASE"/>
    <property type="match status" value="1"/>
</dbReference>
<evidence type="ECO:0000313" key="6">
    <source>
        <dbReference type="Proteomes" id="UP001140562"/>
    </source>
</evidence>
<dbReference type="CDD" id="cd03784">
    <property type="entry name" value="GT1_Gtf-like"/>
    <property type="match status" value="1"/>
</dbReference>
<evidence type="ECO:0000259" key="3">
    <source>
        <dbReference type="Pfam" id="PF03033"/>
    </source>
</evidence>
<feature type="domain" description="Glycosyltransferase family 28 N-terminal" evidence="3">
    <location>
        <begin position="256"/>
        <end position="413"/>
    </location>
</feature>
<keyword evidence="6" id="KW-1185">Reference proteome</keyword>
<organism evidence="5 6">
    <name type="scientific">Didymella glomerata</name>
    <dbReference type="NCBI Taxonomy" id="749621"/>
    <lineage>
        <taxon>Eukaryota</taxon>
        <taxon>Fungi</taxon>
        <taxon>Dikarya</taxon>
        <taxon>Ascomycota</taxon>
        <taxon>Pezizomycotina</taxon>
        <taxon>Dothideomycetes</taxon>
        <taxon>Pleosporomycetidae</taxon>
        <taxon>Pleosporales</taxon>
        <taxon>Pleosporineae</taxon>
        <taxon>Didymellaceae</taxon>
        <taxon>Didymella</taxon>
    </lineage>
</organism>
<dbReference type="EMBL" id="JAPEUV010000299">
    <property type="protein sequence ID" value="KAJ4329716.1"/>
    <property type="molecule type" value="Genomic_DNA"/>
</dbReference>
<name>A0A9W9BVS2_9PLEO</name>
<proteinExistence type="predicted"/>
<dbReference type="PANTHER" id="PTHR48050">
    <property type="entry name" value="STEROL 3-BETA-GLUCOSYLTRANSFERASE"/>
    <property type="match status" value="1"/>
</dbReference>
<feature type="compositionally biased region" description="Basic and acidic residues" evidence="2">
    <location>
        <begin position="80"/>
        <end position="91"/>
    </location>
</feature>